<name>A0A067QVG2_ZOONE</name>
<accession>A0A067QVG2</accession>
<evidence type="ECO:0000256" key="2">
    <source>
        <dbReference type="ARBA" id="ARBA00018898"/>
    </source>
</evidence>
<dbReference type="GO" id="GO:0003723">
    <property type="term" value="F:RNA binding"/>
    <property type="evidence" value="ECO:0007669"/>
    <property type="project" value="TreeGrafter"/>
</dbReference>
<evidence type="ECO:0000256" key="1">
    <source>
        <dbReference type="ARBA" id="ARBA00009394"/>
    </source>
</evidence>
<dbReference type="InParanoid" id="A0A067QVG2"/>
<dbReference type="InterPro" id="IPR036348">
    <property type="entry name" value="WIBG_N_sf"/>
</dbReference>
<dbReference type="OMA" id="IPGCADS"/>
<evidence type="ECO:0000256" key="4">
    <source>
        <dbReference type="SAM" id="MobiDB-lite"/>
    </source>
</evidence>
<sequence length="224" mass="24916">MASASVYVKDDQGATFIAASQRPDGTWRKQRRVRDGYIPPEEVPLYESKGKQFAKHQPVYPVGLSPEIINASKAKREKADRMASKSSPIPGLVIVSTSEGKSSKKKKRKKIFTGEDELNTSLSKIQLSPEPKIQSSQSKPQQNSQCKAVVSQSDPQHSASTTTLPTDPAKRIKNLRKRLREIESIEQKVAAGEQKLEKEQLDKVSRKKEVLSEIEQLTHILGGE</sequence>
<feature type="domain" description="WIBG Mago-binding" evidence="5">
    <location>
        <begin position="13"/>
        <end position="39"/>
    </location>
</feature>
<evidence type="ECO:0000256" key="3">
    <source>
        <dbReference type="SAM" id="Coils"/>
    </source>
</evidence>
<evidence type="ECO:0000313" key="6">
    <source>
        <dbReference type="EMBL" id="KDR08434.1"/>
    </source>
</evidence>
<dbReference type="GO" id="GO:0005737">
    <property type="term" value="C:cytoplasm"/>
    <property type="evidence" value="ECO:0007669"/>
    <property type="project" value="TreeGrafter"/>
</dbReference>
<dbReference type="InterPro" id="IPR039333">
    <property type="entry name" value="PYM1"/>
</dbReference>
<dbReference type="PANTHER" id="PTHR22959:SF0">
    <property type="entry name" value="PARTNER OF Y14 AND MAGO"/>
    <property type="match status" value="1"/>
</dbReference>
<proteinExistence type="inferred from homology"/>
<dbReference type="eggNOG" id="KOG4325">
    <property type="taxonomic scope" value="Eukaryota"/>
</dbReference>
<feature type="compositionally biased region" description="Polar residues" evidence="4">
    <location>
        <begin position="150"/>
        <end position="165"/>
    </location>
</feature>
<organism evidence="6 7">
    <name type="scientific">Zootermopsis nevadensis</name>
    <name type="common">Dampwood termite</name>
    <dbReference type="NCBI Taxonomy" id="136037"/>
    <lineage>
        <taxon>Eukaryota</taxon>
        <taxon>Metazoa</taxon>
        <taxon>Ecdysozoa</taxon>
        <taxon>Arthropoda</taxon>
        <taxon>Hexapoda</taxon>
        <taxon>Insecta</taxon>
        <taxon>Pterygota</taxon>
        <taxon>Neoptera</taxon>
        <taxon>Polyneoptera</taxon>
        <taxon>Dictyoptera</taxon>
        <taxon>Blattodea</taxon>
        <taxon>Blattoidea</taxon>
        <taxon>Termitoidae</taxon>
        <taxon>Termopsidae</taxon>
        <taxon>Zootermopsis</taxon>
    </lineage>
</organism>
<dbReference type="GO" id="GO:0035145">
    <property type="term" value="C:exon-exon junction complex"/>
    <property type="evidence" value="ECO:0007669"/>
    <property type="project" value="TreeGrafter"/>
</dbReference>
<protein>
    <recommendedName>
        <fullName evidence="2">Partner of Y14 and mago</fullName>
    </recommendedName>
</protein>
<dbReference type="OrthoDB" id="21625at2759"/>
<keyword evidence="7" id="KW-1185">Reference proteome</keyword>
<keyword evidence="3" id="KW-0175">Coiled coil</keyword>
<feature type="region of interest" description="Disordered" evidence="4">
    <location>
        <begin position="73"/>
        <end position="171"/>
    </location>
</feature>
<dbReference type="GO" id="GO:1903259">
    <property type="term" value="P:exon-exon junction complex disassembly"/>
    <property type="evidence" value="ECO:0007669"/>
    <property type="project" value="InterPro"/>
</dbReference>
<dbReference type="Pfam" id="PF09282">
    <property type="entry name" value="Mago-bind"/>
    <property type="match status" value="1"/>
</dbReference>
<feature type="compositionally biased region" description="Low complexity" evidence="4">
    <location>
        <begin position="128"/>
        <end position="147"/>
    </location>
</feature>
<evidence type="ECO:0000259" key="5">
    <source>
        <dbReference type="SMART" id="SM01273"/>
    </source>
</evidence>
<comment type="similarity">
    <text evidence="1">Belongs to the pym family.</text>
</comment>
<dbReference type="Proteomes" id="UP000027135">
    <property type="component" value="Unassembled WGS sequence"/>
</dbReference>
<dbReference type="PANTHER" id="PTHR22959">
    <property type="entry name" value="PYM PROTEIN"/>
    <property type="match status" value="1"/>
</dbReference>
<gene>
    <name evidence="6" type="ORF">L798_01781</name>
</gene>
<dbReference type="InterPro" id="IPR015362">
    <property type="entry name" value="WIBG_mago-bd"/>
</dbReference>
<dbReference type="EMBL" id="KK853329">
    <property type="protein sequence ID" value="KDR08434.1"/>
    <property type="molecule type" value="Genomic_DNA"/>
</dbReference>
<dbReference type="AlphaFoldDB" id="A0A067QVG2"/>
<dbReference type="SMART" id="SM01273">
    <property type="entry name" value="Mago-bind"/>
    <property type="match status" value="1"/>
</dbReference>
<evidence type="ECO:0000313" key="7">
    <source>
        <dbReference type="Proteomes" id="UP000027135"/>
    </source>
</evidence>
<dbReference type="SUPFAM" id="SSF101931">
    <property type="entry name" value="Pym (Within the bgcn gene intron protein, WIBG), N-terminal domain"/>
    <property type="match status" value="1"/>
</dbReference>
<dbReference type="FunCoup" id="A0A067QVG2">
    <property type="interactions" value="1242"/>
</dbReference>
<dbReference type="STRING" id="136037.A0A067QVG2"/>
<feature type="coiled-coil region" evidence="3">
    <location>
        <begin position="175"/>
        <end position="202"/>
    </location>
</feature>
<reference evidence="6 7" key="1">
    <citation type="journal article" date="2014" name="Nat. Commun.">
        <title>Molecular traces of alternative social organization in a termite genome.</title>
        <authorList>
            <person name="Terrapon N."/>
            <person name="Li C."/>
            <person name="Robertson H.M."/>
            <person name="Ji L."/>
            <person name="Meng X."/>
            <person name="Booth W."/>
            <person name="Chen Z."/>
            <person name="Childers C.P."/>
            <person name="Glastad K.M."/>
            <person name="Gokhale K."/>
            <person name="Gowin J."/>
            <person name="Gronenberg W."/>
            <person name="Hermansen R.A."/>
            <person name="Hu H."/>
            <person name="Hunt B.G."/>
            <person name="Huylmans A.K."/>
            <person name="Khalil S.M."/>
            <person name="Mitchell R.D."/>
            <person name="Munoz-Torres M.C."/>
            <person name="Mustard J.A."/>
            <person name="Pan H."/>
            <person name="Reese J.T."/>
            <person name="Scharf M.E."/>
            <person name="Sun F."/>
            <person name="Vogel H."/>
            <person name="Xiao J."/>
            <person name="Yang W."/>
            <person name="Yang Z."/>
            <person name="Yang Z."/>
            <person name="Zhou J."/>
            <person name="Zhu J."/>
            <person name="Brent C.S."/>
            <person name="Elsik C.G."/>
            <person name="Goodisman M.A."/>
            <person name="Liberles D.A."/>
            <person name="Roe R.M."/>
            <person name="Vargo E.L."/>
            <person name="Vilcinskas A."/>
            <person name="Wang J."/>
            <person name="Bornberg-Bauer E."/>
            <person name="Korb J."/>
            <person name="Zhang G."/>
            <person name="Liebig J."/>
        </authorList>
    </citation>
    <scope>NUCLEOTIDE SEQUENCE [LARGE SCALE GENOMIC DNA]</scope>
    <source>
        <tissue evidence="6">Whole organism</tissue>
    </source>
</reference>